<dbReference type="InterPro" id="IPR039910">
    <property type="entry name" value="D15-like"/>
</dbReference>
<evidence type="ECO:0000256" key="3">
    <source>
        <dbReference type="ARBA" id="ARBA00022692"/>
    </source>
</evidence>
<dbReference type="Gene3D" id="2.40.160.50">
    <property type="entry name" value="membrane protein fhac: a member of the omp85/tpsb transporter family"/>
    <property type="match status" value="1"/>
</dbReference>
<dbReference type="NCBIfam" id="TIGR03303">
    <property type="entry name" value="OM_YaeT"/>
    <property type="match status" value="1"/>
</dbReference>
<dbReference type="InterPro" id="IPR034746">
    <property type="entry name" value="POTRA"/>
</dbReference>
<evidence type="ECO:0000256" key="6">
    <source>
        <dbReference type="ARBA" id="ARBA00023136"/>
    </source>
</evidence>
<organism evidence="11 12">
    <name type="scientific">Phyllobacterium ifriqiyense</name>
    <dbReference type="NCBI Taxonomy" id="314238"/>
    <lineage>
        <taxon>Bacteria</taxon>
        <taxon>Pseudomonadati</taxon>
        <taxon>Pseudomonadota</taxon>
        <taxon>Alphaproteobacteria</taxon>
        <taxon>Hyphomicrobiales</taxon>
        <taxon>Phyllobacteriaceae</taxon>
        <taxon>Phyllobacterium</taxon>
    </lineage>
</organism>
<evidence type="ECO:0000256" key="2">
    <source>
        <dbReference type="ARBA" id="ARBA00022452"/>
    </source>
</evidence>
<keyword evidence="5 8" id="KW-0677">Repeat</keyword>
<comment type="similarity">
    <text evidence="8">Belongs to the BamA family.</text>
</comment>
<evidence type="ECO:0000259" key="10">
    <source>
        <dbReference type="PROSITE" id="PS51779"/>
    </source>
</evidence>
<dbReference type="Proteomes" id="UP001237780">
    <property type="component" value="Unassembled WGS sequence"/>
</dbReference>
<feature type="domain" description="POTRA" evidence="10">
    <location>
        <begin position="39"/>
        <end position="106"/>
    </location>
</feature>
<evidence type="ECO:0000256" key="1">
    <source>
        <dbReference type="ARBA" id="ARBA00004370"/>
    </source>
</evidence>
<comment type="function">
    <text evidence="8">Part of the outer membrane protein assembly complex, which is involved in assembly and insertion of beta-barrel proteins into the outer membrane.</text>
</comment>
<evidence type="ECO:0000256" key="5">
    <source>
        <dbReference type="ARBA" id="ARBA00022737"/>
    </source>
</evidence>
<dbReference type="RefSeq" id="WP_307285180.1">
    <property type="nucleotide sequence ID" value="NZ_JAUSZT010000003.1"/>
</dbReference>
<dbReference type="InterPro" id="IPR010827">
    <property type="entry name" value="BamA/TamA_POTRA"/>
</dbReference>
<keyword evidence="12" id="KW-1185">Reference proteome</keyword>
<evidence type="ECO:0000256" key="9">
    <source>
        <dbReference type="NCBIfam" id="TIGR03303"/>
    </source>
</evidence>
<comment type="caution">
    <text evidence="11">The sequence shown here is derived from an EMBL/GenBank/DDBJ whole genome shotgun (WGS) entry which is preliminary data.</text>
</comment>
<evidence type="ECO:0000313" key="11">
    <source>
        <dbReference type="EMBL" id="MDQ0999190.1"/>
    </source>
</evidence>
<keyword evidence="3 8" id="KW-0812">Transmembrane</keyword>
<keyword evidence="4 8" id="KW-0732">Signal</keyword>
<dbReference type="PROSITE" id="PS51779">
    <property type="entry name" value="POTRA"/>
    <property type="match status" value="4"/>
</dbReference>
<gene>
    <name evidence="8" type="primary">bamA</name>
    <name evidence="11" type="ORF">QFZ34_004372</name>
</gene>
<evidence type="ECO:0000256" key="8">
    <source>
        <dbReference type="HAMAP-Rule" id="MF_01430"/>
    </source>
</evidence>
<keyword evidence="2 8" id="KW-1134">Transmembrane beta strand</keyword>
<evidence type="ECO:0000313" key="12">
    <source>
        <dbReference type="Proteomes" id="UP001237780"/>
    </source>
</evidence>
<comment type="subunit">
    <text evidence="8">Part of the Bam complex.</text>
</comment>
<dbReference type="Pfam" id="PF01103">
    <property type="entry name" value="Omp85"/>
    <property type="match status" value="1"/>
</dbReference>
<dbReference type="PIRSF" id="PIRSF006076">
    <property type="entry name" value="OM_assembly_OMP85"/>
    <property type="match status" value="1"/>
</dbReference>
<feature type="domain" description="POTRA" evidence="10">
    <location>
        <begin position="187"/>
        <end position="275"/>
    </location>
</feature>
<feature type="domain" description="POTRA" evidence="10">
    <location>
        <begin position="107"/>
        <end position="184"/>
    </location>
</feature>
<proteinExistence type="inferred from homology"/>
<comment type="subcellular location">
    <subcellularLocation>
        <location evidence="8">Cell outer membrane</location>
    </subcellularLocation>
    <subcellularLocation>
        <location evidence="1">Membrane</location>
    </subcellularLocation>
</comment>
<feature type="chain" id="PRO_5044915414" description="Outer membrane protein assembly factor BamA" evidence="8">
    <location>
        <begin position="25"/>
        <end position="794"/>
    </location>
</feature>
<feature type="domain" description="POTRA" evidence="10">
    <location>
        <begin position="360"/>
        <end position="433"/>
    </location>
</feature>
<dbReference type="PANTHER" id="PTHR12815">
    <property type="entry name" value="SORTING AND ASSEMBLY MACHINERY SAMM50 PROTEIN FAMILY MEMBER"/>
    <property type="match status" value="1"/>
</dbReference>
<feature type="signal peptide" evidence="8">
    <location>
        <begin position="1"/>
        <end position="24"/>
    </location>
</feature>
<dbReference type="Gene3D" id="3.10.20.310">
    <property type="entry name" value="membrane protein fhac"/>
    <property type="match status" value="5"/>
</dbReference>
<name>A0ABU0SH05_9HYPH</name>
<dbReference type="EMBL" id="JAUSZT010000003">
    <property type="protein sequence ID" value="MDQ0999190.1"/>
    <property type="molecule type" value="Genomic_DNA"/>
</dbReference>
<dbReference type="Pfam" id="PF07244">
    <property type="entry name" value="POTRA"/>
    <property type="match status" value="5"/>
</dbReference>
<protein>
    <recommendedName>
        <fullName evidence="8 9">Outer membrane protein assembly factor BamA</fullName>
    </recommendedName>
</protein>
<accession>A0ABU0SH05</accession>
<dbReference type="PANTHER" id="PTHR12815:SF23">
    <property type="entry name" value="OUTER MEMBRANE PROTEIN ASSEMBLY FACTOR BAMA"/>
    <property type="match status" value="1"/>
</dbReference>
<sequence length="794" mass="86376" precursor="true">MAASSKFVGAASALAISAALVSSGAIVTTVAGVATAQAATVSRIEVRGNTRVDAQTVRDNIGITPGKPFSNGDIDAATKRLFATGLFSDVRISQSGGALVVTVNENQVVNQVIFQGNKKIKDPALQNAVQLKPRAAFDQATLDADTEAVRAAYRNVGRSDATVNSRLMDLGEGRVNVVFEINEGDRTKIAKINFVGNQAFGNRRLSDVISTKKSNPLSWLTRNDVYSEDRLRADEEALRRFYYNRGYADFRVVSSTADLDPATNDYTINITVEEGEKYTFGGVQIESSVEGVDTAQLNGLVKSREGDTYSAKDVEDSIIKVSEKVAGQGYAFAKVEPRGDRNFENHTISVTYAIDQGPRAYVERIEIRGNEKTRDFVIRREFDVSEGDAFNQVLIQRAKRRLERLEFFQTVNISTAPGSQPDQVILVVDVIEKPTGEFSIGGGYTTGGESPGPTVEGSITERNFLGRGQYIRLGAGGGLDNNRTYSFSFTEPYFLGQRVSAGFDIFKRQSGVKDKYDTDLTGGTIRFGLPITEELTAGVAYNLTREEYEIDGDAKLPNGEYDPSEISKAFADAAEKSPWIKSSVSWSLTYNTIDDVKNPRDGIYAKFNQEYAGIGGDANFLKTTVKASYYKTLLDELDVVGLVGVGAGHIEGFGGDDLRVFDTFKNTQDMIRGFKYAGIGPRDANTDDKKGSFLGGNTYLNASVETQFPIPVIPESLGIRGAFFADAATLFGSDLKGSDGIDVEGEKMEWRASVGASIMWASPFGPLRFDYAVPVKKVDGDQVQNFNFGMSSKF</sequence>
<keyword evidence="7 8" id="KW-0998">Cell outer membrane</keyword>
<keyword evidence="6 8" id="KW-0472">Membrane</keyword>
<dbReference type="HAMAP" id="MF_01430">
    <property type="entry name" value="OM_assembly_BamA"/>
    <property type="match status" value="1"/>
</dbReference>
<evidence type="ECO:0000256" key="4">
    <source>
        <dbReference type="ARBA" id="ARBA00022729"/>
    </source>
</evidence>
<dbReference type="InterPro" id="IPR000184">
    <property type="entry name" value="Bac_surfAg_D15"/>
</dbReference>
<evidence type="ECO:0000256" key="7">
    <source>
        <dbReference type="ARBA" id="ARBA00023237"/>
    </source>
</evidence>
<reference evidence="11 12" key="1">
    <citation type="submission" date="2023-07" db="EMBL/GenBank/DDBJ databases">
        <title>Comparative genomics of wheat-associated soil bacteria to identify genetic determinants of phenazine resistance.</title>
        <authorList>
            <person name="Mouncey N."/>
        </authorList>
    </citation>
    <scope>NUCLEOTIDE SEQUENCE [LARGE SCALE GENOMIC DNA]</scope>
    <source>
        <strain evidence="11 12">W4I11</strain>
    </source>
</reference>
<dbReference type="InterPro" id="IPR023707">
    <property type="entry name" value="OM_assembly_BamA"/>
</dbReference>